<dbReference type="AlphaFoldDB" id="W9GY48"/>
<comment type="caution">
    <text evidence="1">The sequence shown here is derived from an EMBL/GenBank/DDBJ whole genome shotgun (WGS) entry which is preliminary data.</text>
</comment>
<protein>
    <submittedName>
        <fullName evidence="1">Uncharacterized protein</fullName>
    </submittedName>
</protein>
<keyword evidence="2" id="KW-1185">Reference proteome</keyword>
<evidence type="ECO:0000313" key="1">
    <source>
        <dbReference type="EMBL" id="EWY36408.1"/>
    </source>
</evidence>
<sequence length="35" mass="4173">MSFIDRQILSLIFGRLWKETIVRTVDSNCHGEMIY</sequence>
<dbReference type="Proteomes" id="UP000019486">
    <property type="component" value="Unassembled WGS sequence"/>
</dbReference>
<evidence type="ECO:0000313" key="2">
    <source>
        <dbReference type="Proteomes" id="UP000019486"/>
    </source>
</evidence>
<accession>W9GY48</accession>
<dbReference type="EMBL" id="AVFL01000044">
    <property type="protein sequence ID" value="EWY36408.1"/>
    <property type="molecule type" value="Genomic_DNA"/>
</dbReference>
<reference evidence="1 2" key="1">
    <citation type="submission" date="2013-08" db="EMBL/GenBank/DDBJ databases">
        <title>The genome sequence of Skermanella stibiiresistens.</title>
        <authorList>
            <person name="Zhu W."/>
            <person name="Wang G."/>
        </authorList>
    </citation>
    <scope>NUCLEOTIDE SEQUENCE [LARGE SCALE GENOMIC DNA]</scope>
    <source>
        <strain evidence="1 2">SB22</strain>
    </source>
</reference>
<name>W9GY48_9PROT</name>
<proteinExistence type="predicted"/>
<gene>
    <name evidence="1" type="ORF">N825_27060</name>
</gene>
<organism evidence="1 2">
    <name type="scientific">Skermanella stibiiresistens SB22</name>
    <dbReference type="NCBI Taxonomy" id="1385369"/>
    <lineage>
        <taxon>Bacteria</taxon>
        <taxon>Pseudomonadati</taxon>
        <taxon>Pseudomonadota</taxon>
        <taxon>Alphaproteobacteria</taxon>
        <taxon>Rhodospirillales</taxon>
        <taxon>Azospirillaceae</taxon>
        <taxon>Skermanella</taxon>
    </lineage>
</organism>